<keyword evidence="10" id="KW-1133">Transmembrane helix</keyword>
<evidence type="ECO:0000256" key="2">
    <source>
        <dbReference type="ARBA" id="ARBA00004922"/>
    </source>
</evidence>
<evidence type="ECO:0000256" key="3">
    <source>
        <dbReference type="ARBA" id="ARBA00006739"/>
    </source>
</evidence>
<dbReference type="InterPro" id="IPR001173">
    <property type="entry name" value="Glyco_trans_2-like"/>
</dbReference>
<evidence type="ECO:0000256" key="4">
    <source>
        <dbReference type="ARBA" id="ARBA00012583"/>
    </source>
</evidence>
<proteinExistence type="inferred from homology"/>
<evidence type="ECO:0000313" key="14">
    <source>
        <dbReference type="EMBL" id="PIW91458.1"/>
    </source>
</evidence>
<dbReference type="Proteomes" id="UP000236840">
    <property type="component" value="Unassembled WGS sequence"/>
</dbReference>
<keyword evidence="5" id="KW-0328">Glycosyltransferase</keyword>
<evidence type="ECO:0000256" key="12">
    <source>
        <dbReference type="ARBA" id="ARBA00045097"/>
    </source>
</evidence>
<evidence type="ECO:0000256" key="10">
    <source>
        <dbReference type="ARBA" id="ARBA00022989"/>
    </source>
</evidence>
<feature type="domain" description="Glycosyltransferase 2-like" evidence="13">
    <location>
        <begin position="4"/>
        <end position="207"/>
    </location>
</feature>
<dbReference type="GO" id="GO:0004581">
    <property type="term" value="F:dolichyl-phosphate beta-glucosyltransferase activity"/>
    <property type="evidence" value="ECO:0007669"/>
    <property type="project" value="UniProtKB-EC"/>
</dbReference>
<dbReference type="AlphaFoldDB" id="A0A2H9N1G9"/>
<dbReference type="Gene3D" id="3.90.550.10">
    <property type="entry name" value="Spore Coat Polysaccharide Biosynthesis Protein SpsA, Chain A"/>
    <property type="match status" value="1"/>
</dbReference>
<comment type="pathway">
    <text evidence="2">Protein modification; protein glycosylation.</text>
</comment>
<dbReference type="Pfam" id="PF00535">
    <property type="entry name" value="Glycos_transf_2"/>
    <property type="match status" value="1"/>
</dbReference>
<evidence type="ECO:0000313" key="15">
    <source>
        <dbReference type="Proteomes" id="UP000236840"/>
    </source>
</evidence>
<comment type="subcellular location">
    <subcellularLocation>
        <location evidence="1">Endoplasmic reticulum membrane</location>
        <topology evidence="1">Single-pass membrane protein</topology>
    </subcellularLocation>
</comment>
<keyword evidence="7" id="KW-0812">Transmembrane</keyword>
<evidence type="ECO:0000256" key="1">
    <source>
        <dbReference type="ARBA" id="ARBA00004389"/>
    </source>
</evidence>
<comment type="similarity">
    <text evidence="3">Belongs to the glycosyltransferase 2 family.</text>
</comment>
<name>A0A2H9N1G9_9BACT</name>
<protein>
    <recommendedName>
        <fullName evidence="4">dolichyl-phosphate beta-glucosyltransferase</fullName>
        <ecNumber evidence="4">2.4.1.117</ecNumber>
    </recommendedName>
</protein>
<comment type="caution">
    <text evidence="14">The sequence shown here is derived from an EMBL/GenBank/DDBJ whole genome shotgun (WGS) entry which is preliminary data.</text>
</comment>
<dbReference type="PANTHER" id="PTHR10859:SF91">
    <property type="entry name" value="DOLICHYL-PHOSPHATE BETA-GLUCOSYLTRANSFERASE"/>
    <property type="match status" value="1"/>
</dbReference>
<dbReference type="InterPro" id="IPR035518">
    <property type="entry name" value="DPG_synthase"/>
</dbReference>
<gene>
    <name evidence="14" type="ORF">COZ90_00730</name>
</gene>
<dbReference type="EMBL" id="PFHJ01000017">
    <property type="protein sequence ID" value="PIW91458.1"/>
    <property type="molecule type" value="Genomic_DNA"/>
</dbReference>
<keyword evidence="11" id="KW-0472">Membrane</keyword>
<dbReference type="SUPFAM" id="SSF53448">
    <property type="entry name" value="Nucleotide-diphospho-sugar transferases"/>
    <property type="match status" value="1"/>
</dbReference>
<sequence length="273" mass="31271">MYLSVIIPAYNEERRLPKTLEEIDKYLRKQTVAEASPHLPPRSASPRSVYDYEILVVNDGSKDNTLEVAKSLIPKINPSTGLRVNAERSRSIKNLKVTGYEKNQGKGYAVRFGMLEAKGDFRLFTDADNSTSIDQIEKMWPYFEKGCDIVFGSRDVKGAILDPPQSLFRRFLGEGFGFLTNSIVGTWGIADSQCGFKCFTKKATEDIFPRCKINRFAFDPEFFVIAKKLGYKIKEIPIYWRNDPESKVKFKWMVNMGLDLFKIRLNLIKGVYD</sequence>
<evidence type="ECO:0000256" key="6">
    <source>
        <dbReference type="ARBA" id="ARBA00022679"/>
    </source>
</evidence>
<keyword evidence="9" id="KW-0735">Signal-anchor</keyword>
<keyword evidence="8" id="KW-0256">Endoplasmic reticulum</keyword>
<dbReference type="EC" id="2.4.1.117" evidence="4"/>
<accession>A0A2H9N1G9</accession>
<reference evidence="15" key="1">
    <citation type="submission" date="2017-09" db="EMBL/GenBank/DDBJ databases">
        <title>Depth-based differentiation of microbial function through sediment-hosted aquifers and enrichment of novel symbionts in the deep terrestrial subsurface.</title>
        <authorList>
            <person name="Probst A.J."/>
            <person name="Ladd B."/>
            <person name="Jarett J.K."/>
            <person name="Geller-Mcgrath D.E."/>
            <person name="Sieber C.M.K."/>
            <person name="Emerson J.B."/>
            <person name="Anantharaman K."/>
            <person name="Thomas B.C."/>
            <person name="Malmstrom R."/>
            <person name="Stieglmeier M."/>
            <person name="Klingl A."/>
            <person name="Woyke T."/>
            <person name="Ryan C.M."/>
            <person name="Banfield J.F."/>
        </authorList>
    </citation>
    <scope>NUCLEOTIDE SEQUENCE [LARGE SCALE GENOMIC DNA]</scope>
</reference>
<dbReference type="CDD" id="cd04188">
    <property type="entry name" value="DPG_synthase"/>
    <property type="match status" value="1"/>
</dbReference>
<organism evidence="14 15">
    <name type="scientific">Candidatus Nealsonbacteria bacterium CG_4_8_14_3_um_filter_37_36</name>
    <dbReference type="NCBI Taxonomy" id="1974688"/>
    <lineage>
        <taxon>Bacteria</taxon>
        <taxon>Candidatus Nealsoniibacteriota</taxon>
    </lineage>
</organism>
<evidence type="ECO:0000256" key="11">
    <source>
        <dbReference type="ARBA" id="ARBA00023136"/>
    </source>
</evidence>
<evidence type="ECO:0000259" key="13">
    <source>
        <dbReference type="Pfam" id="PF00535"/>
    </source>
</evidence>
<evidence type="ECO:0000256" key="9">
    <source>
        <dbReference type="ARBA" id="ARBA00022968"/>
    </source>
</evidence>
<keyword evidence="6" id="KW-0808">Transferase</keyword>
<comment type="catalytic activity">
    <reaction evidence="12">
        <text>a di-trans,poly-cis-dolichyl phosphate + UDP-alpha-D-glucose = a di-trans,poly-cis-dolichyl beta-D-glucosyl phosphate + UDP</text>
        <dbReference type="Rhea" id="RHEA:15401"/>
        <dbReference type="Rhea" id="RHEA-COMP:19498"/>
        <dbReference type="Rhea" id="RHEA-COMP:19502"/>
        <dbReference type="ChEBI" id="CHEBI:57525"/>
        <dbReference type="ChEBI" id="CHEBI:57683"/>
        <dbReference type="ChEBI" id="CHEBI:58223"/>
        <dbReference type="ChEBI" id="CHEBI:58885"/>
        <dbReference type="EC" id="2.4.1.117"/>
    </reaction>
    <physiologicalReaction direction="left-to-right" evidence="12">
        <dbReference type="Rhea" id="RHEA:15402"/>
    </physiologicalReaction>
</comment>
<evidence type="ECO:0000256" key="7">
    <source>
        <dbReference type="ARBA" id="ARBA00022692"/>
    </source>
</evidence>
<evidence type="ECO:0000256" key="8">
    <source>
        <dbReference type="ARBA" id="ARBA00022824"/>
    </source>
</evidence>
<dbReference type="InterPro" id="IPR029044">
    <property type="entry name" value="Nucleotide-diphossugar_trans"/>
</dbReference>
<evidence type="ECO:0000256" key="5">
    <source>
        <dbReference type="ARBA" id="ARBA00022676"/>
    </source>
</evidence>
<dbReference type="PANTHER" id="PTHR10859">
    <property type="entry name" value="GLYCOSYL TRANSFERASE"/>
    <property type="match status" value="1"/>
</dbReference>
<dbReference type="GO" id="GO:0006487">
    <property type="term" value="P:protein N-linked glycosylation"/>
    <property type="evidence" value="ECO:0007669"/>
    <property type="project" value="TreeGrafter"/>
</dbReference>